<feature type="domain" description="Major facilitator superfamily (MFS) profile" evidence="8">
    <location>
        <begin position="160"/>
        <end position="505"/>
    </location>
</feature>
<sequence length="505" mass="55360">MSEEGGSSSGPPEIELGPANAIQLAPAITVRIYPTTPPQTGSPAYLPPNMAPRTQTPLCDPDQASFASTETSGVRGPLRPNLDNPLLIYTPTELDAAVSQFAHRHGLTHVLQLLQRSAHLARDKESAMVFDERLSPEEREAILCEETSGFWRQSKYLKASILVTSLSGMIQGWTQSNSNAANAGMPAEFGLRDLWLLGFLNSSFFWGAGLLGTSLADPLQEYLLGRRGAIFVSGVLTLGGTIGATFSRTTWQLFGCRLVTGVAIGTKASVAPIYTAEVAPNHIRGELLANWQLADALGIFIGFAFNLIIFSIPAVEKIAWRLQTVTVLIPTVFLLLIVYLVPEDGIGEPNTKSESPRFLMKHGKYHEALEAFRLLRPGPAGPLMAARDMYYAHAQLEVESRLIATRRISDQQPDPSRALQARLDENPVDPADPEDPVEQAADIYLYQIRNTGYWQRFRQLFSEPRCRRASLCAATAMLARQFTGINTIGGWIANPRIDVYITELG</sequence>
<evidence type="ECO:0000256" key="5">
    <source>
        <dbReference type="ARBA" id="ARBA00022989"/>
    </source>
</evidence>
<dbReference type="PROSITE" id="PS50850">
    <property type="entry name" value="MFS"/>
    <property type="match status" value="1"/>
</dbReference>
<feature type="transmembrane region" description="Helical" evidence="7">
    <location>
        <begin position="322"/>
        <end position="341"/>
    </location>
</feature>
<name>A0A9P8I027_9PEZI</name>
<comment type="subcellular location">
    <subcellularLocation>
        <location evidence="1">Membrane</location>
        <topology evidence="1">Multi-pass membrane protein</topology>
    </subcellularLocation>
</comment>
<keyword evidence="5 7" id="KW-1133">Transmembrane helix</keyword>
<dbReference type="GO" id="GO:0016020">
    <property type="term" value="C:membrane"/>
    <property type="evidence" value="ECO:0007669"/>
    <property type="project" value="UniProtKB-SubCell"/>
</dbReference>
<evidence type="ECO:0000259" key="8">
    <source>
        <dbReference type="PROSITE" id="PS50850"/>
    </source>
</evidence>
<keyword evidence="10" id="KW-1185">Reference proteome</keyword>
<reference evidence="9" key="1">
    <citation type="submission" date="2021-03" db="EMBL/GenBank/DDBJ databases">
        <title>Comparative genomics and phylogenomic investigation of the class Geoglossomycetes provide insights into ecological specialization and systematics.</title>
        <authorList>
            <person name="Melie T."/>
            <person name="Pirro S."/>
            <person name="Miller A.N."/>
            <person name="Quandt A."/>
        </authorList>
    </citation>
    <scope>NUCLEOTIDE SEQUENCE</scope>
    <source>
        <strain evidence="9">GBOQ0MN5Z8</strain>
    </source>
</reference>
<dbReference type="AlphaFoldDB" id="A0A9P8I027"/>
<evidence type="ECO:0000256" key="7">
    <source>
        <dbReference type="SAM" id="Phobius"/>
    </source>
</evidence>
<organism evidence="9 10">
    <name type="scientific">Glutinoglossum americanum</name>
    <dbReference type="NCBI Taxonomy" id="1670608"/>
    <lineage>
        <taxon>Eukaryota</taxon>
        <taxon>Fungi</taxon>
        <taxon>Dikarya</taxon>
        <taxon>Ascomycota</taxon>
        <taxon>Pezizomycotina</taxon>
        <taxon>Geoglossomycetes</taxon>
        <taxon>Geoglossales</taxon>
        <taxon>Geoglossaceae</taxon>
        <taxon>Glutinoglossum</taxon>
    </lineage>
</organism>
<evidence type="ECO:0000256" key="6">
    <source>
        <dbReference type="ARBA" id="ARBA00023136"/>
    </source>
</evidence>
<dbReference type="OrthoDB" id="6339427at2759"/>
<evidence type="ECO:0000313" key="10">
    <source>
        <dbReference type="Proteomes" id="UP000698800"/>
    </source>
</evidence>
<dbReference type="Proteomes" id="UP000698800">
    <property type="component" value="Unassembled WGS sequence"/>
</dbReference>
<dbReference type="InterPro" id="IPR005829">
    <property type="entry name" value="Sugar_transporter_CS"/>
</dbReference>
<evidence type="ECO:0000256" key="4">
    <source>
        <dbReference type="ARBA" id="ARBA00022692"/>
    </source>
</evidence>
<gene>
    <name evidence="9" type="ORF">FGG08_002515</name>
</gene>
<evidence type="ECO:0000256" key="2">
    <source>
        <dbReference type="ARBA" id="ARBA00010992"/>
    </source>
</evidence>
<evidence type="ECO:0000313" key="9">
    <source>
        <dbReference type="EMBL" id="KAH0543170.1"/>
    </source>
</evidence>
<dbReference type="InterPro" id="IPR020846">
    <property type="entry name" value="MFS_dom"/>
</dbReference>
<dbReference type="InterPro" id="IPR050814">
    <property type="entry name" value="Myo-inositol_Transporter"/>
</dbReference>
<feature type="transmembrane region" description="Helical" evidence="7">
    <location>
        <begin position="296"/>
        <end position="315"/>
    </location>
</feature>
<proteinExistence type="inferred from homology"/>
<evidence type="ECO:0000256" key="1">
    <source>
        <dbReference type="ARBA" id="ARBA00004141"/>
    </source>
</evidence>
<feature type="transmembrane region" description="Helical" evidence="7">
    <location>
        <begin position="194"/>
        <end position="216"/>
    </location>
</feature>
<comment type="caution">
    <text evidence="9">The sequence shown here is derived from an EMBL/GenBank/DDBJ whole genome shotgun (WGS) entry which is preliminary data.</text>
</comment>
<dbReference type="EMBL" id="JAGHQL010000038">
    <property type="protein sequence ID" value="KAH0543170.1"/>
    <property type="molecule type" value="Genomic_DNA"/>
</dbReference>
<dbReference type="Gene3D" id="1.20.1250.20">
    <property type="entry name" value="MFS general substrate transporter like domains"/>
    <property type="match status" value="1"/>
</dbReference>
<protein>
    <recommendedName>
        <fullName evidence="8">Major facilitator superfamily (MFS) profile domain-containing protein</fullName>
    </recommendedName>
</protein>
<dbReference type="InterPro" id="IPR036259">
    <property type="entry name" value="MFS_trans_sf"/>
</dbReference>
<dbReference type="InterPro" id="IPR005828">
    <property type="entry name" value="MFS_sugar_transport-like"/>
</dbReference>
<dbReference type="SUPFAM" id="SSF103473">
    <property type="entry name" value="MFS general substrate transporter"/>
    <property type="match status" value="1"/>
</dbReference>
<keyword evidence="3" id="KW-0813">Transport</keyword>
<accession>A0A9P8I027</accession>
<comment type="similarity">
    <text evidence="2">Belongs to the major facilitator superfamily. Sugar transporter (TC 2.A.1.1) family.</text>
</comment>
<dbReference type="Pfam" id="PF00083">
    <property type="entry name" value="Sugar_tr"/>
    <property type="match status" value="1"/>
</dbReference>
<dbReference type="PROSITE" id="PS00217">
    <property type="entry name" value="SUGAR_TRANSPORT_2"/>
    <property type="match status" value="1"/>
</dbReference>
<dbReference type="PANTHER" id="PTHR48020">
    <property type="entry name" value="PROTON MYO-INOSITOL COTRANSPORTER"/>
    <property type="match status" value="1"/>
</dbReference>
<evidence type="ECO:0000256" key="3">
    <source>
        <dbReference type="ARBA" id="ARBA00022448"/>
    </source>
</evidence>
<feature type="transmembrane region" description="Helical" evidence="7">
    <location>
        <begin position="228"/>
        <end position="246"/>
    </location>
</feature>
<keyword evidence="4 7" id="KW-0812">Transmembrane</keyword>
<keyword evidence="6 7" id="KW-0472">Membrane</keyword>
<dbReference type="PANTHER" id="PTHR48020:SF40">
    <property type="entry name" value="MAJOR FACILITATOR SUPERFAMILY (MFS) PROFILE DOMAIN-CONTAINING PROTEIN"/>
    <property type="match status" value="1"/>
</dbReference>
<dbReference type="GO" id="GO:0022857">
    <property type="term" value="F:transmembrane transporter activity"/>
    <property type="evidence" value="ECO:0007669"/>
    <property type="project" value="InterPro"/>
</dbReference>